<organism evidence="1 2">
    <name type="scientific">Chthoniobacter flavus Ellin428</name>
    <dbReference type="NCBI Taxonomy" id="497964"/>
    <lineage>
        <taxon>Bacteria</taxon>
        <taxon>Pseudomonadati</taxon>
        <taxon>Verrucomicrobiota</taxon>
        <taxon>Spartobacteria</taxon>
        <taxon>Chthoniobacterales</taxon>
        <taxon>Chthoniobacteraceae</taxon>
        <taxon>Chthoniobacter</taxon>
    </lineage>
</organism>
<gene>
    <name evidence="1" type="ORF">CfE428DRAFT_4008</name>
</gene>
<reference evidence="1 2" key="1">
    <citation type="journal article" date="2011" name="J. Bacteriol.">
        <title>Genome sequence of Chthoniobacter flavus Ellin428, an aerobic heterotrophic soil bacterium.</title>
        <authorList>
            <person name="Kant R."/>
            <person name="van Passel M.W."/>
            <person name="Palva A."/>
            <person name="Lucas S."/>
            <person name="Lapidus A."/>
            <person name="Glavina Del Rio T."/>
            <person name="Dalin E."/>
            <person name="Tice H."/>
            <person name="Bruce D."/>
            <person name="Goodwin L."/>
            <person name="Pitluck S."/>
            <person name="Larimer F.W."/>
            <person name="Land M.L."/>
            <person name="Hauser L."/>
            <person name="Sangwan P."/>
            <person name="de Vos W.M."/>
            <person name="Janssen P.H."/>
            <person name="Smidt H."/>
        </authorList>
    </citation>
    <scope>NUCLEOTIDE SEQUENCE [LARGE SCALE GENOMIC DNA]</scope>
    <source>
        <strain evidence="1 2">Ellin428</strain>
    </source>
</reference>
<name>B4D519_9BACT</name>
<accession>B4D519</accession>
<protein>
    <submittedName>
        <fullName evidence="1">Uncharacterized protein</fullName>
    </submittedName>
</protein>
<evidence type="ECO:0000313" key="2">
    <source>
        <dbReference type="Proteomes" id="UP000005824"/>
    </source>
</evidence>
<sequence>MGTSAKMIRENYNESKDEQEGLEYFAQMPDASLSDIILVFAKRACPSAVTIRDKNQCQVTRQFIQ</sequence>
<evidence type="ECO:0000313" key="1">
    <source>
        <dbReference type="EMBL" id="EDY18622.1"/>
    </source>
</evidence>
<comment type="caution">
    <text evidence="1">The sequence shown here is derived from an EMBL/GenBank/DDBJ whole genome shotgun (WGS) entry which is preliminary data.</text>
</comment>
<dbReference type="InParanoid" id="B4D519"/>
<proteinExistence type="predicted"/>
<dbReference type="EMBL" id="ABVL01000012">
    <property type="protein sequence ID" value="EDY18622.1"/>
    <property type="molecule type" value="Genomic_DNA"/>
</dbReference>
<keyword evidence="2" id="KW-1185">Reference proteome</keyword>
<dbReference type="Proteomes" id="UP000005824">
    <property type="component" value="Unassembled WGS sequence"/>
</dbReference>
<dbReference type="AlphaFoldDB" id="B4D519"/>